<dbReference type="InterPro" id="IPR000086">
    <property type="entry name" value="NUDIX_hydrolase_dom"/>
</dbReference>
<dbReference type="Gene3D" id="3.90.79.10">
    <property type="entry name" value="Nucleoside Triphosphate Pyrophosphohydrolase"/>
    <property type="match status" value="1"/>
</dbReference>
<feature type="domain" description="Nudix hydrolase" evidence="1">
    <location>
        <begin position="41"/>
        <end position="157"/>
    </location>
</feature>
<dbReference type="KEGG" id="bpb:bpr_I1120"/>
<protein>
    <submittedName>
        <fullName evidence="2">NUDIX domain-containing protein</fullName>
    </submittedName>
</protein>
<dbReference type="STRING" id="515622.bpr_I1120"/>
<dbReference type="SUPFAM" id="SSF55811">
    <property type="entry name" value="Nudix"/>
    <property type="match status" value="1"/>
</dbReference>
<keyword evidence="3" id="KW-1185">Reference proteome</keyword>
<evidence type="ECO:0000259" key="1">
    <source>
        <dbReference type="Pfam" id="PF00293"/>
    </source>
</evidence>
<accession>E0S235</accession>
<evidence type="ECO:0000313" key="2">
    <source>
        <dbReference type="EMBL" id="ADL33860.1"/>
    </source>
</evidence>
<proteinExistence type="predicted"/>
<dbReference type="HOGENOM" id="CLU_1502783_0_0_9"/>
<dbReference type="Pfam" id="PF00293">
    <property type="entry name" value="NUDIX"/>
    <property type="match status" value="1"/>
</dbReference>
<reference evidence="2 3" key="1">
    <citation type="journal article" date="2010" name="PLoS ONE">
        <title>The glycobiome of the rumen bacterium Butyrivibrio proteoclasticus B316(T) highlights adaptation to a polysaccharide-rich environment.</title>
        <authorList>
            <person name="Kelly W.J."/>
            <person name="Leahy S.C."/>
            <person name="Altermann E."/>
            <person name="Yeoman C.J."/>
            <person name="Dunne J.C."/>
            <person name="Kong Z."/>
            <person name="Pacheco D.M."/>
            <person name="Li D."/>
            <person name="Noel S.J."/>
            <person name="Moon C.D."/>
            <person name="Cookson A.L."/>
            <person name="Attwood G.T."/>
        </authorList>
    </citation>
    <scope>NUCLEOTIDE SEQUENCE [LARGE SCALE GENOMIC DNA]</scope>
    <source>
        <strain evidence="3">ATCC 51982 / DSM 14932 / B316</strain>
    </source>
</reference>
<dbReference type="Proteomes" id="UP000001299">
    <property type="component" value="Chromosome 1"/>
</dbReference>
<dbReference type="RefSeq" id="WP_013280516.1">
    <property type="nucleotide sequence ID" value="NC_014387.1"/>
</dbReference>
<organism evidence="2 3">
    <name type="scientific">Butyrivibrio proteoclasticus (strain ATCC 51982 / DSM 14932 / B316)</name>
    <name type="common">Clostridium proteoclasticum</name>
    <dbReference type="NCBI Taxonomy" id="515622"/>
    <lineage>
        <taxon>Bacteria</taxon>
        <taxon>Bacillati</taxon>
        <taxon>Bacillota</taxon>
        <taxon>Clostridia</taxon>
        <taxon>Lachnospirales</taxon>
        <taxon>Lachnospiraceae</taxon>
        <taxon>Butyrivibrio</taxon>
    </lineage>
</organism>
<sequence>MDELKKSIKLLERTMRESGVDPEKGLGTELFLMVSSMTPIVNVDLFITDEKGRLLLSWRDDRYCGQGWHIPGGCLRFKEKLEDRIKQTAIKELGTEVTYDNIPMAVLENIANDYKTVVENNNVRSHFLSVLYKCKCNDVNKIIDCDGKREVGHLKWFGHLPEDFIDIQYYYKPVITDWFNYHRP</sequence>
<evidence type="ECO:0000313" key="3">
    <source>
        <dbReference type="Proteomes" id="UP000001299"/>
    </source>
</evidence>
<dbReference type="eggNOG" id="COG1051">
    <property type="taxonomic scope" value="Bacteria"/>
</dbReference>
<dbReference type="EMBL" id="CP001810">
    <property type="protein sequence ID" value="ADL33860.1"/>
    <property type="molecule type" value="Genomic_DNA"/>
</dbReference>
<gene>
    <name evidence="2" type="ordered locus">bpr_I1120</name>
</gene>
<dbReference type="InterPro" id="IPR015797">
    <property type="entry name" value="NUDIX_hydrolase-like_dom_sf"/>
</dbReference>
<dbReference type="AlphaFoldDB" id="E0S235"/>
<name>E0S235_BUTPB</name>